<reference evidence="2" key="2">
    <citation type="submission" date="2020-10" db="UniProtKB">
        <authorList>
            <consortium name="WormBaseParasite"/>
        </authorList>
    </citation>
    <scope>IDENTIFICATION</scope>
</reference>
<dbReference type="AlphaFoldDB" id="A0A7E5A0B8"/>
<evidence type="ECO:0000313" key="1">
    <source>
        <dbReference type="Proteomes" id="UP000492821"/>
    </source>
</evidence>
<proteinExistence type="predicted"/>
<keyword evidence="1" id="KW-1185">Reference proteome</keyword>
<sequence length="567" mass="64109">MLRAIAETGEGYNLNGTNIGIQGYADDMAVISHSPAGLRRQLEVASIVANWAGLKFNASKCSTLHVDGKRRCVQPSIFKIQGMPMEPMDRADTYRHLGIPTGFSYGFTGDDIVRNMETDVQNIDKSLLTPWQKINAINTFVVPRLSFHLKGAMVKKNKLGNLDNIIKKCAKKWLNLPDRASTEPLYLSNKQGGMNMLPLKTMADISNVAQAIHLFSSNDPQTSKLAHSTLNNVVKKRVGRHVTHTLTADYLNGSMDGDLARRSSDIRSNWTRLRMATKELRKKIPLAWTSSDETGVAAYLDGKRIQRQTAESQLRDAVRAYFLQRLKAKPDQGKTAHLTSLSPVSNHYLRDGNFTRFAEYRFIHRARLGVVPLRGCLRFDKYQGPKQCRKCEYPRETLPHVLNQCNVHKVTMTNRHNAVLSRLQKPMKKGREVRILSNQPVPECDSNLRPDIVLINDTAKLLTIIDVTIPFENGPDAFKRAREAKKEKYKDIETHFKNAGYKTFNDAFIIGSLGAYDPANEACIRRLGIPHKYAVLMKRLMVSDVIKWSRDLYVEHVTGIRQYHSGP</sequence>
<dbReference type="WBParaSite" id="Pan_g6048.t1">
    <property type="protein sequence ID" value="Pan_g6048.t1"/>
    <property type="gene ID" value="Pan_g6048"/>
</dbReference>
<accession>A0A7E5A0B8</accession>
<dbReference type="PANTHER" id="PTHR35450:SF2">
    <property type="entry name" value="REVERSE TRANSCRIPTASE DOMAIN-CONTAINING PROTEIN"/>
    <property type="match status" value="1"/>
</dbReference>
<dbReference type="PANTHER" id="PTHR35450">
    <property type="entry name" value="REVERSE TRANSCRIPTASE DOMAIN-CONTAINING PROTEIN"/>
    <property type="match status" value="1"/>
</dbReference>
<reference evidence="1" key="1">
    <citation type="journal article" date="2013" name="Genetics">
        <title>The draft genome and transcriptome of Panagrellus redivivus are shaped by the harsh demands of a free-living lifestyle.</title>
        <authorList>
            <person name="Srinivasan J."/>
            <person name="Dillman A.R."/>
            <person name="Macchietto M.G."/>
            <person name="Heikkinen L."/>
            <person name="Lakso M."/>
            <person name="Fracchia K.M."/>
            <person name="Antoshechkin I."/>
            <person name="Mortazavi A."/>
            <person name="Wong G."/>
            <person name="Sternberg P.W."/>
        </authorList>
    </citation>
    <scope>NUCLEOTIDE SEQUENCE [LARGE SCALE GENOMIC DNA]</scope>
    <source>
        <strain evidence="1">MT8872</strain>
    </source>
</reference>
<dbReference type="Proteomes" id="UP000492821">
    <property type="component" value="Unassembled WGS sequence"/>
</dbReference>
<evidence type="ECO:0000313" key="2">
    <source>
        <dbReference type="WBParaSite" id="Pan_g6048.t1"/>
    </source>
</evidence>
<name>A0A7E5A0B8_PANRE</name>
<protein>
    <submittedName>
        <fullName evidence="2">Reverse transcriptase domain-containing protein</fullName>
    </submittedName>
</protein>
<organism evidence="1 2">
    <name type="scientific">Panagrellus redivivus</name>
    <name type="common">Microworm</name>
    <dbReference type="NCBI Taxonomy" id="6233"/>
    <lineage>
        <taxon>Eukaryota</taxon>
        <taxon>Metazoa</taxon>
        <taxon>Ecdysozoa</taxon>
        <taxon>Nematoda</taxon>
        <taxon>Chromadorea</taxon>
        <taxon>Rhabditida</taxon>
        <taxon>Tylenchina</taxon>
        <taxon>Panagrolaimomorpha</taxon>
        <taxon>Panagrolaimoidea</taxon>
        <taxon>Panagrolaimidae</taxon>
        <taxon>Panagrellus</taxon>
    </lineage>
</organism>